<gene>
    <name evidence="12" type="ORF">PHYEVI_LOCUS10290</name>
</gene>
<dbReference type="EC" id="3.2.1.52" evidence="3"/>
<evidence type="ECO:0000313" key="12">
    <source>
        <dbReference type="EMBL" id="CAG9864024.1"/>
    </source>
</evidence>
<dbReference type="GO" id="GO:0005886">
    <property type="term" value="C:plasma membrane"/>
    <property type="evidence" value="ECO:0007669"/>
    <property type="project" value="TreeGrafter"/>
</dbReference>
<keyword evidence="7" id="KW-0326">Glycosidase</keyword>
<keyword evidence="9" id="KW-1133">Transmembrane helix</keyword>
<evidence type="ECO:0000256" key="4">
    <source>
        <dbReference type="ARBA" id="ARBA00022729"/>
    </source>
</evidence>
<dbReference type="SUPFAM" id="SSF55545">
    <property type="entry name" value="beta-N-acetylhexosaminidase-like domain"/>
    <property type="match status" value="1"/>
</dbReference>
<feature type="domain" description="Beta-hexosaminidase eukaryotic type N-terminal" evidence="11">
    <location>
        <begin position="152"/>
        <end position="274"/>
    </location>
</feature>
<evidence type="ECO:0000259" key="10">
    <source>
        <dbReference type="Pfam" id="PF00728"/>
    </source>
</evidence>
<organism evidence="12 13">
    <name type="scientific">Phyllotreta striolata</name>
    <name type="common">Striped flea beetle</name>
    <name type="synonym">Crioceris striolata</name>
    <dbReference type="NCBI Taxonomy" id="444603"/>
    <lineage>
        <taxon>Eukaryota</taxon>
        <taxon>Metazoa</taxon>
        <taxon>Ecdysozoa</taxon>
        <taxon>Arthropoda</taxon>
        <taxon>Hexapoda</taxon>
        <taxon>Insecta</taxon>
        <taxon>Pterygota</taxon>
        <taxon>Neoptera</taxon>
        <taxon>Endopterygota</taxon>
        <taxon>Coleoptera</taxon>
        <taxon>Polyphaga</taxon>
        <taxon>Cucujiformia</taxon>
        <taxon>Chrysomeloidea</taxon>
        <taxon>Chrysomelidae</taxon>
        <taxon>Galerucinae</taxon>
        <taxon>Alticini</taxon>
        <taxon>Phyllotreta</taxon>
    </lineage>
</organism>
<evidence type="ECO:0000256" key="2">
    <source>
        <dbReference type="ARBA" id="ARBA00006285"/>
    </source>
</evidence>
<feature type="active site" description="Proton donor" evidence="8">
    <location>
        <position position="463"/>
    </location>
</feature>
<keyword evidence="5" id="KW-0378">Hydrolase</keyword>
<evidence type="ECO:0000256" key="6">
    <source>
        <dbReference type="ARBA" id="ARBA00023180"/>
    </source>
</evidence>
<protein>
    <recommendedName>
        <fullName evidence="3">beta-N-acetylhexosaminidase</fullName>
        <ecNumber evidence="3">3.2.1.52</ecNumber>
    </recommendedName>
</protein>
<comment type="catalytic activity">
    <reaction evidence="1">
        <text>Hydrolysis of terminal non-reducing N-acetyl-D-hexosamine residues in N-acetyl-beta-D-hexosaminides.</text>
        <dbReference type="EC" id="3.2.1.52"/>
    </reaction>
</comment>
<dbReference type="CDD" id="cd06562">
    <property type="entry name" value="GH20_HexA_HexB-like"/>
    <property type="match status" value="1"/>
</dbReference>
<dbReference type="Pfam" id="PF14845">
    <property type="entry name" value="Glycohydro_20b2"/>
    <property type="match status" value="1"/>
</dbReference>
<keyword evidence="4" id="KW-0732">Signal</keyword>
<feature type="transmembrane region" description="Helical" evidence="9">
    <location>
        <begin position="33"/>
        <end position="50"/>
    </location>
</feature>
<evidence type="ECO:0000256" key="8">
    <source>
        <dbReference type="PIRSR" id="PIRSR625705-1"/>
    </source>
</evidence>
<evidence type="ECO:0000256" key="5">
    <source>
        <dbReference type="ARBA" id="ARBA00022801"/>
    </source>
</evidence>
<dbReference type="PRINTS" id="PR00738">
    <property type="entry name" value="GLHYDRLASE20"/>
</dbReference>
<reference evidence="12" key="1">
    <citation type="submission" date="2022-01" db="EMBL/GenBank/DDBJ databases">
        <authorList>
            <person name="King R."/>
        </authorList>
    </citation>
    <scope>NUCLEOTIDE SEQUENCE</scope>
</reference>
<dbReference type="OrthoDB" id="428480at2759"/>
<dbReference type="PANTHER" id="PTHR22600:SF3">
    <property type="entry name" value="BETA-HEXOSAMINIDASE FDL-RELATED"/>
    <property type="match status" value="1"/>
</dbReference>
<feature type="domain" description="Glycoside hydrolase family 20 catalytic" evidence="10">
    <location>
        <begin position="298"/>
        <end position="642"/>
    </location>
</feature>
<evidence type="ECO:0000313" key="13">
    <source>
        <dbReference type="Proteomes" id="UP001153712"/>
    </source>
</evidence>
<dbReference type="InterPro" id="IPR029018">
    <property type="entry name" value="Hex-like_dom2"/>
</dbReference>
<keyword evidence="9" id="KW-0812">Transmembrane</keyword>
<keyword evidence="13" id="KW-1185">Reference proteome</keyword>
<dbReference type="SUPFAM" id="SSF51445">
    <property type="entry name" value="(Trans)glycosidases"/>
    <property type="match status" value="1"/>
</dbReference>
<dbReference type="Pfam" id="PF00728">
    <property type="entry name" value="Glyco_hydro_20"/>
    <property type="match status" value="1"/>
</dbReference>
<keyword evidence="9" id="KW-0472">Membrane</keyword>
<dbReference type="GO" id="GO:0030203">
    <property type="term" value="P:glycosaminoglycan metabolic process"/>
    <property type="evidence" value="ECO:0007669"/>
    <property type="project" value="TreeGrafter"/>
</dbReference>
<evidence type="ECO:0000259" key="11">
    <source>
        <dbReference type="Pfam" id="PF14845"/>
    </source>
</evidence>
<dbReference type="GO" id="GO:0005975">
    <property type="term" value="P:carbohydrate metabolic process"/>
    <property type="evidence" value="ECO:0007669"/>
    <property type="project" value="InterPro"/>
</dbReference>
<dbReference type="Proteomes" id="UP001153712">
    <property type="component" value="Chromosome 7"/>
</dbReference>
<dbReference type="GO" id="GO:0016231">
    <property type="term" value="F:beta-N-acetylglucosaminidase activity"/>
    <property type="evidence" value="ECO:0007669"/>
    <property type="project" value="TreeGrafter"/>
</dbReference>
<dbReference type="InterPro" id="IPR015883">
    <property type="entry name" value="Glyco_hydro_20_cat"/>
</dbReference>
<evidence type="ECO:0000256" key="7">
    <source>
        <dbReference type="ARBA" id="ARBA00023295"/>
    </source>
</evidence>
<dbReference type="InterPro" id="IPR029019">
    <property type="entry name" value="HEX_eukaryotic_N"/>
</dbReference>
<dbReference type="EMBL" id="OU900100">
    <property type="protein sequence ID" value="CAG9864024.1"/>
    <property type="molecule type" value="Genomic_DNA"/>
</dbReference>
<keyword evidence="6" id="KW-0325">Glycoprotein</keyword>
<dbReference type="PANTHER" id="PTHR22600">
    <property type="entry name" value="BETA-HEXOSAMINIDASE"/>
    <property type="match status" value="1"/>
</dbReference>
<dbReference type="InterPro" id="IPR017853">
    <property type="entry name" value="GH"/>
</dbReference>
<evidence type="ECO:0000256" key="3">
    <source>
        <dbReference type="ARBA" id="ARBA00012663"/>
    </source>
</evidence>
<sequence length="690" mass="78649">MMFFGRSWIEFEELEERGRCGRIRMKQGELRRALLLITLLCAFLFFYLYWQQSNKYIPAAIYRFSHITTNYKYNNHPHISQSATPPPSRYLEYHLIEASPKQSQISVRCRKPIQPQWTWDCVNKRCERRYADDPLKATSLATCGMLCGSTQLWPQPTGPVTMASKALRFHHRQLAFESASLGASRSLIDEAFAVFNSNVIGLTEAPDYPIEGSDVSEFTVNIAVSNADVVKLKLKTDESYSLVLKASGKDGLRADITAKTFFGARGALETLSQLIWWDPYDRTLKVIKAATVRDKPAFPYRGLMVDTSRNFMSIDSLKRMLVGMAANKLNAFHWHISDSQSFPLIVPSLPLLAKTGSYAPDMTYSPDEVRDLVHFARVRGVRVILEVDTPAHVGNGWSWGPTEGLGELAVCVNERPWSLYCGEPPCGQLNPDNPHVYDVLQKLYGDLIELSGETELFHMGGDEVNLECWSQHLQRTSAAYNYTDLHELWGEFTVKALQRLTAANGGKRFPHVILWSSKLTKRPYVNKYLDKTRVVVQNWGGSQWTDTPELLSDGYKVIISHVDAWYLDCGFGRWRETGEAACDPYRPWQTAYQHRPWQLQRLDKRLILGGEACLWSEQFDEGSLDARLWPRAAAFAERVWSDPRLDAAAYGIQEDVYTRLNTQRNRLVKRGLSAEALWPEWCSQNPGMCL</sequence>
<name>A0A9N9U014_PHYSR</name>
<dbReference type="FunFam" id="3.20.20.80:FF:000063">
    <property type="entry name" value="Beta-hexosaminidase"/>
    <property type="match status" value="1"/>
</dbReference>
<accession>A0A9N9U014</accession>
<dbReference type="AlphaFoldDB" id="A0A9N9U014"/>
<evidence type="ECO:0000256" key="9">
    <source>
        <dbReference type="SAM" id="Phobius"/>
    </source>
</evidence>
<dbReference type="InterPro" id="IPR025705">
    <property type="entry name" value="Beta_hexosaminidase_sua/sub"/>
</dbReference>
<comment type="similarity">
    <text evidence="2">Belongs to the glycosyl hydrolase 20 family.</text>
</comment>
<proteinExistence type="inferred from homology"/>
<dbReference type="Gene3D" id="3.30.379.10">
    <property type="entry name" value="Chitobiase/beta-hexosaminidase domain 2-like"/>
    <property type="match status" value="1"/>
</dbReference>
<evidence type="ECO:0000256" key="1">
    <source>
        <dbReference type="ARBA" id="ARBA00001231"/>
    </source>
</evidence>
<dbReference type="Gene3D" id="3.20.20.80">
    <property type="entry name" value="Glycosidases"/>
    <property type="match status" value="1"/>
</dbReference>